<keyword evidence="3" id="KW-1185">Reference proteome</keyword>
<feature type="region of interest" description="Disordered" evidence="1">
    <location>
        <begin position="112"/>
        <end position="132"/>
    </location>
</feature>
<dbReference type="AlphaFoldDB" id="F9W9M1"/>
<evidence type="ECO:0000256" key="1">
    <source>
        <dbReference type="SAM" id="MobiDB-lite"/>
    </source>
</evidence>
<gene>
    <name evidence="2" type="ORF">TCIL3000_0_46090</name>
</gene>
<dbReference type="EMBL" id="CAEQ01001324">
    <property type="protein sequence ID" value="CCD13923.1"/>
    <property type="molecule type" value="Genomic_DNA"/>
</dbReference>
<reference evidence="2 3" key="2">
    <citation type="journal article" date="2012" name="Proc. Natl. Acad. Sci. U.S.A.">
        <title>Antigenic diversity is generated by distinct evolutionary mechanisms in African trypanosome species.</title>
        <authorList>
            <person name="Jackson A.P."/>
            <person name="Berry A."/>
            <person name="Aslett M."/>
            <person name="Allison H.C."/>
            <person name="Burton P."/>
            <person name="Vavrova-Anderson J."/>
            <person name="Brown R."/>
            <person name="Browne H."/>
            <person name="Corton N."/>
            <person name="Hauser H."/>
            <person name="Gamble J."/>
            <person name="Gilderthorp R."/>
            <person name="Marcello L."/>
            <person name="McQuillan J."/>
            <person name="Otto T.D."/>
            <person name="Quail M.A."/>
            <person name="Sanders M.J."/>
            <person name="van Tonder A."/>
            <person name="Ginger M.L."/>
            <person name="Field M.C."/>
            <person name="Barry J.D."/>
            <person name="Hertz-Fowler C."/>
            <person name="Berriman M."/>
        </authorList>
    </citation>
    <scope>NUCLEOTIDE SEQUENCE [LARGE SCALE GENOMIC DNA]</scope>
    <source>
        <strain evidence="2 3">IL3000</strain>
    </source>
</reference>
<evidence type="ECO:0000313" key="2">
    <source>
        <dbReference type="EMBL" id="CCD13923.1"/>
    </source>
</evidence>
<organism evidence="2 3">
    <name type="scientific">Trypanosoma congolense (strain IL3000)</name>
    <dbReference type="NCBI Taxonomy" id="1068625"/>
    <lineage>
        <taxon>Eukaryota</taxon>
        <taxon>Discoba</taxon>
        <taxon>Euglenozoa</taxon>
        <taxon>Kinetoplastea</taxon>
        <taxon>Metakinetoplastina</taxon>
        <taxon>Trypanosomatida</taxon>
        <taxon>Trypanosomatidae</taxon>
        <taxon>Trypanosoma</taxon>
        <taxon>Nannomonas</taxon>
    </lineage>
</organism>
<protein>
    <submittedName>
        <fullName evidence="2">Uncharacterized protein</fullName>
    </submittedName>
</protein>
<reference evidence="3" key="1">
    <citation type="submission" date="2011-07" db="EMBL/GenBank/DDBJ databases">
        <title>Divergent evolution of antigenic variation in African trypanosomes.</title>
        <authorList>
            <person name="Jackson A.P."/>
            <person name="Berry A."/>
            <person name="Allison H.C."/>
            <person name="Burton P."/>
            <person name="Anderson J."/>
            <person name="Aslett M."/>
            <person name="Brown R."/>
            <person name="Corton N."/>
            <person name="Harris D."/>
            <person name="Hauser H."/>
            <person name="Gamble J."/>
            <person name="Gilderthorp R."/>
            <person name="McQuillan J."/>
            <person name="Quail M.A."/>
            <person name="Sanders M."/>
            <person name="Van Tonder A."/>
            <person name="Ginger M.L."/>
            <person name="Donelson J.E."/>
            <person name="Field M.C."/>
            <person name="Barry J.D."/>
            <person name="Berriman M."/>
            <person name="Hertz-Fowler C."/>
        </authorList>
    </citation>
    <scope>NUCLEOTIDE SEQUENCE [LARGE SCALE GENOMIC DNA]</scope>
    <source>
        <strain evidence="3">IL3000</strain>
    </source>
</reference>
<dbReference type="Proteomes" id="UP000000702">
    <property type="component" value="Unassembled WGS sequence"/>
</dbReference>
<accession>F9W9M1</accession>
<name>F9W9M1_TRYCI</name>
<proteinExistence type="predicted"/>
<evidence type="ECO:0000313" key="3">
    <source>
        <dbReference type="Proteomes" id="UP000000702"/>
    </source>
</evidence>
<sequence>MVCGMASTHSLTCSAISAKHNKRKYHRSSASFPLLGHVQGPLPPHTSECRKAIAFTHWVTHVPLKHTTTHFIPSLPLTHGLTLPSLHWPWRVLRSLQSLPLARLSNYNKREMASRPPVTTAHPLGPMAASPV</sequence>
<comment type="caution">
    <text evidence="2">The sequence shown here is derived from an EMBL/GenBank/DDBJ whole genome shotgun (WGS) entry which is preliminary data.</text>
</comment>